<dbReference type="HOGENOM" id="CLU_052514_0_0_6"/>
<dbReference type="AlphaFoldDB" id="N6VUW5"/>
<evidence type="ECO:0000313" key="3">
    <source>
        <dbReference type="Proteomes" id="UP000013165"/>
    </source>
</evidence>
<accession>N6VUW5</accession>
<name>N6VUW5_9GAMM</name>
<keyword evidence="3" id="KW-1185">Reference proteome</keyword>
<organism evidence="2 3">
    <name type="scientific">Marinobacter nanhaiticus D15-8W</name>
    <dbReference type="NCBI Taxonomy" id="626887"/>
    <lineage>
        <taxon>Bacteria</taxon>
        <taxon>Pseudomonadati</taxon>
        <taxon>Pseudomonadota</taxon>
        <taxon>Gammaproteobacteria</taxon>
        <taxon>Pseudomonadales</taxon>
        <taxon>Marinobacteraceae</taxon>
        <taxon>Marinobacter</taxon>
    </lineage>
</organism>
<protein>
    <submittedName>
        <fullName evidence="2">Haloacid dehalogenase-like hydrolase</fullName>
    </submittedName>
</protein>
<dbReference type="PATRIC" id="fig|626887.3.peg.4262"/>
<reference evidence="2 3" key="1">
    <citation type="journal article" date="2013" name="Genome Announc.">
        <title>Genome Sequence of the Polycyclic Aromatic Hydrocarbon-Degrading Bacterium Strain Marinobacter nanhaiticus D15-8WT.</title>
        <authorList>
            <person name="Cui Z."/>
            <person name="Gao W."/>
            <person name="Li Q."/>
            <person name="Xu G."/>
            <person name="Zheng L."/>
        </authorList>
    </citation>
    <scope>NUCLEOTIDE SEQUENCE [LARGE SCALE GENOMIC DNA]</scope>
    <source>
        <strain evidence="2 3">D15-8W</strain>
    </source>
</reference>
<proteinExistence type="predicted"/>
<dbReference type="InterPro" id="IPR036412">
    <property type="entry name" value="HAD-like_sf"/>
</dbReference>
<dbReference type="STRING" id="626887.J057_21280"/>
<dbReference type="Proteomes" id="UP000013165">
    <property type="component" value="Unassembled WGS sequence"/>
</dbReference>
<dbReference type="eggNOG" id="COG0560">
    <property type="taxonomic scope" value="Bacteria"/>
</dbReference>
<dbReference type="GO" id="GO:0016787">
    <property type="term" value="F:hydrolase activity"/>
    <property type="evidence" value="ECO:0007669"/>
    <property type="project" value="UniProtKB-KW"/>
</dbReference>
<dbReference type="EMBL" id="APLQ01000014">
    <property type="protein sequence ID" value="ENO13970.2"/>
    <property type="molecule type" value="Genomic_DNA"/>
</dbReference>
<gene>
    <name evidence="2" type="ORF">J057_21280</name>
</gene>
<evidence type="ECO:0000313" key="2">
    <source>
        <dbReference type="EMBL" id="ENO13970.2"/>
    </source>
</evidence>
<keyword evidence="2" id="KW-0378">Hydrolase</keyword>
<dbReference type="InterPro" id="IPR023214">
    <property type="entry name" value="HAD_sf"/>
</dbReference>
<feature type="chain" id="PRO_5016641111" evidence="1">
    <location>
        <begin position="26"/>
        <end position="330"/>
    </location>
</feature>
<dbReference type="SUPFAM" id="SSF56784">
    <property type="entry name" value="HAD-like"/>
    <property type="match status" value="1"/>
</dbReference>
<dbReference type="Gene3D" id="3.40.50.1000">
    <property type="entry name" value="HAD superfamily/HAD-like"/>
    <property type="match status" value="1"/>
</dbReference>
<dbReference type="OrthoDB" id="9799365at2"/>
<evidence type="ECO:0000256" key="1">
    <source>
        <dbReference type="SAM" id="SignalP"/>
    </source>
</evidence>
<keyword evidence="1" id="KW-0732">Signal</keyword>
<sequence>MTAGGQVSRYLALFALLFGAVAAKADPLPSWNETETKASIIEFVESVTDSEADTFVPQEDRVAVFDNDGTLWAEKPVYFQFMFAMDRLKAMAKDDPSVLSSDVLKAAAEGDMGAVAQSGEKGLLEIIATTHSNLPVDAFQAEAGDWLTTATHPETGMLYTEMIYQPMLELLRYLRDEGFTTYIVSGGGVHFIRAFSEDAYNIPANQVVGTTGKSHYEVVDGEPVVMKDPGIAFIDDKEGKPVAIDAHIGKRPIFAGGNSDGDFQMLEWTTAGEGPRMAVIVHHTDAEREWAYDRESHVGRLERGLDEAGERDWLLIDMARDWERVWPRNP</sequence>
<comment type="caution">
    <text evidence="2">The sequence shown here is derived from an EMBL/GenBank/DDBJ whole genome shotgun (WGS) entry which is preliminary data.</text>
</comment>
<dbReference type="Pfam" id="PF12710">
    <property type="entry name" value="HAD"/>
    <property type="match status" value="1"/>
</dbReference>
<feature type="signal peptide" evidence="1">
    <location>
        <begin position="1"/>
        <end position="25"/>
    </location>
</feature>